<dbReference type="EMBL" id="JBHMAG010000012">
    <property type="protein sequence ID" value="MFB9753162.1"/>
    <property type="molecule type" value="Genomic_DNA"/>
</dbReference>
<sequence>MAKFASGFADFTAVAGCQTDVGEGHETATRRPVVDLETVRRRP</sequence>
<proteinExistence type="predicted"/>
<protein>
    <submittedName>
        <fullName evidence="2">Uncharacterized protein</fullName>
    </submittedName>
</protein>
<accession>A0ABV5VXX7</accession>
<evidence type="ECO:0000313" key="3">
    <source>
        <dbReference type="Proteomes" id="UP001589619"/>
    </source>
</evidence>
<gene>
    <name evidence="2" type="ORF">ACFFNY_16470</name>
</gene>
<dbReference type="RefSeq" id="WP_344902182.1">
    <property type="nucleotide sequence ID" value="NZ_BAAAYO010000001.1"/>
</dbReference>
<comment type="caution">
    <text evidence="2">The sequence shown here is derived from an EMBL/GenBank/DDBJ whole genome shotgun (WGS) entry which is preliminary data.</text>
</comment>
<reference evidence="2 3" key="1">
    <citation type="submission" date="2024-09" db="EMBL/GenBank/DDBJ databases">
        <authorList>
            <person name="Sun Q."/>
            <person name="Mori K."/>
        </authorList>
    </citation>
    <scope>NUCLEOTIDE SEQUENCE [LARGE SCALE GENOMIC DNA]</scope>
    <source>
        <strain evidence="2 3">JCM 12520</strain>
    </source>
</reference>
<evidence type="ECO:0000313" key="2">
    <source>
        <dbReference type="EMBL" id="MFB9753162.1"/>
    </source>
</evidence>
<evidence type="ECO:0000256" key="1">
    <source>
        <dbReference type="SAM" id="MobiDB-lite"/>
    </source>
</evidence>
<organism evidence="2 3">
    <name type="scientific">Paenibacillus hodogayensis</name>
    <dbReference type="NCBI Taxonomy" id="279208"/>
    <lineage>
        <taxon>Bacteria</taxon>
        <taxon>Bacillati</taxon>
        <taxon>Bacillota</taxon>
        <taxon>Bacilli</taxon>
        <taxon>Bacillales</taxon>
        <taxon>Paenibacillaceae</taxon>
        <taxon>Paenibacillus</taxon>
    </lineage>
</organism>
<name>A0ABV5VXX7_9BACL</name>
<dbReference type="Proteomes" id="UP001589619">
    <property type="component" value="Unassembled WGS sequence"/>
</dbReference>
<keyword evidence="3" id="KW-1185">Reference proteome</keyword>
<feature type="region of interest" description="Disordered" evidence="1">
    <location>
        <begin position="23"/>
        <end position="43"/>
    </location>
</feature>